<evidence type="ECO:0000313" key="2">
    <source>
        <dbReference type="Proteomes" id="UP000011532"/>
    </source>
</evidence>
<organism evidence="1 2">
    <name type="scientific">Haloferax volcanii (strain ATCC 29605 / DSM 3757 / JCM 8879 / NBRC 14742 / NCIMB 2012 / VKM B-1768 / DS2)</name>
    <name type="common">Halobacterium volcanii</name>
    <dbReference type="NCBI Taxonomy" id="309800"/>
    <lineage>
        <taxon>Archaea</taxon>
        <taxon>Methanobacteriati</taxon>
        <taxon>Methanobacteriota</taxon>
        <taxon>Stenosarchaea group</taxon>
        <taxon>Halobacteria</taxon>
        <taxon>Halobacteriales</taxon>
        <taxon>Haloferacaceae</taxon>
        <taxon>Haloferax</taxon>
    </lineage>
</organism>
<evidence type="ECO:0000313" key="1">
    <source>
        <dbReference type="EMBL" id="ELY32152.1"/>
    </source>
</evidence>
<accession>L9V547</accession>
<dbReference type="EMBL" id="AOHU01000051">
    <property type="protein sequence ID" value="ELY32152.1"/>
    <property type="molecule type" value="Genomic_DNA"/>
</dbReference>
<dbReference type="Proteomes" id="UP000011532">
    <property type="component" value="Unassembled WGS sequence"/>
</dbReference>
<protein>
    <submittedName>
        <fullName evidence="1">Uncharacterized protein</fullName>
    </submittedName>
</protein>
<proteinExistence type="predicted"/>
<reference evidence="1 2" key="2">
    <citation type="journal article" date="2014" name="PLoS Genet.">
        <title>Phylogenetically driven sequencing of extremely halophilic archaea reveals strategies for static and dynamic osmo-response.</title>
        <authorList>
            <person name="Becker E.A."/>
            <person name="Seitzer P.M."/>
            <person name="Tritt A."/>
            <person name="Larsen D."/>
            <person name="Krusor M."/>
            <person name="Yao A.I."/>
            <person name="Wu D."/>
            <person name="Madern D."/>
            <person name="Eisen J.A."/>
            <person name="Darling A.E."/>
            <person name="Facciotti M.T."/>
        </authorList>
    </citation>
    <scope>NUCLEOTIDE SEQUENCE [LARGE SCALE GENOMIC DNA]</scope>
    <source>
        <strain evidence="2">ATCC 29605 / DSM 3757 / JCM 8879 / NBRC 14742 / NCIMB 2012 / VKM B-1768 / DS2</strain>
    </source>
</reference>
<comment type="caution">
    <text evidence="1">The sequence shown here is derived from an EMBL/GenBank/DDBJ whole genome shotgun (WGS) entry which is preliminary data.</text>
</comment>
<reference evidence="2" key="1">
    <citation type="submission" date="2012-11" db="EMBL/GenBank/DDBJ databases">
        <authorList>
            <person name="Becker E.A."/>
            <person name="Seitzer P."/>
            <person name="Tritt A."/>
            <person name="Larsen D."/>
            <person name="Yao A."/>
            <person name="Wu D."/>
            <person name="Darling A."/>
            <person name="Eisen J.A."/>
            <person name="Facciotti M.T."/>
        </authorList>
    </citation>
    <scope>NUCLEOTIDE SEQUENCE [LARGE SCALE GENOMIC DNA]</scope>
    <source>
        <strain evidence="2">ATCC 29605 / DSM 3757 / JCM 8879 / NBRC 14742 / NCIMB 2012 / VKM B-1768 / DS2</strain>
    </source>
</reference>
<name>L9V547_HALVD</name>
<gene>
    <name evidence="1" type="ORF">C498_09466</name>
</gene>
<dbReference type="AlphaFoldDB" id="L9V547"/>
<sequence length="96" mass="10551">MIHLDGVVVDELPNAPISPLRADLDEPGQFDIFGCTVAKLKRRRVGEAVSNVALYHVESVETVRRLDERATRSVRLAPCVERIEPLDGVADTDAEA</sequence>